<dbReference type="Proteomes" id="UP000515140">
    <property type="component" value="Unplaced"/>
</dbReference>
<dbReference type="RefSeq" id="XP_020845143.1">
    <property type="nucleotide sequence ID" value="XM_020989484.1"/>
</dbReference>
<proteinExistence type="predicted"/>
<evidence type="ECO:0000313" key="3">
    <source>
        <dbReference type="Proteomes" id="UP000515140"/>
    </source>
</evidence>
<feature type="region of interest" description="Disordered" evidence="1">
    <location>
        <begin position="78"/>
        <end position="120"/>
    </location>
</feature>
<dbReference type="AlphaFoldDB" id="A0A6P5KHR7"/>
<feature type="transmembrane region" description="Helical" evidence="2">
    <location>
        <begin position="149"/>
        <end position="169"/>
    </location>
</feature>
<keyword evidence="3" id="KW-1185">Reference proteome</keyword>
<reference evidence="4" key="1">
    <citation type="submission" date="2025-08" db="UniProtKB">
        <authorList>
            <consortium name="RefSeq"/>
        </authorList>
    </citation>
    <scope>IDENTIFICATION</scope>
    <source>
        <tissue evidence="4">Spleen</tissue>
    </source>
</reference>
<protein>
    <submittedName>
        <fullName evidence="4">Uncharacterized protein LOC110210513</fullName>
    </submittedName>
</protein>
<feature type="transmembrane region" description="Helical" evidence="2">
    <location>
        <begin position="254"/>
        <end position="275"/>
    </location>
</feature>
<feature type="transmembrane region" description="Helical" evidence="2">
    <location>
        <begin position="181"/>
        <end position="205"/>
    </location>
</feature>
<evidence type="ECO:0000313" key="4">
    <source>
        <dbReference type="RefSeq" id="XP_020845143.1"/>
    </source>
</evidence>
<sequence>MRSETELSRGSEFSGERQEAARVQREEGVCGGAFRPQPRRRVGQARVGAGHHGTPCSRVRGRSLEVVWGNPPTPIFLMSGQKDLSRDPEGGRLTSRSSFHRTLEPGLEGGQGRLGPNREREEDPACKVEKILIVITLVLYILAQAPEPYIVITAFEAVSVVFFIVLYILRLDLLLRCLFWPLLDIINSLMTIMCLMIVSVLALVPETKIKVAIGGILGIVATVFTIADASLIYRKLMFNPSGPTRKSTVMTKSDVFVTLAALITPIKVIRLIPLWKKMKD</sequence>
<dbReference type="InParanoid" id="A0A6P5KHR7"/>
<keyword evidence="2" id="KW-0472">Membrane</keyword>
<evidence type="ECO:0000256" key="2">
    <source>
        <dbReference type="SAM" id="Phobius"/>
    </source>
</evidence>
<keyword evidence="2" id="KW-0812">Transmembrane</keyword>
<feature type="transmembrane region" description="Helical" evidence="2">
    <location>
        <begin position="211"/>
        <end position="233"/>
    </location>
</feature>
<feature type="compositionally biased region" description="Basic and acidic residues" evidence="1">
    <location>
        <begin position="1"/>
        <end position="28"/>
    </location>
</feature>
<dbReference type="KEGG" id="pcw:110210513"/>
<keyword evidence="2" id="KW-1133">Transmembrane helix</keyword>
<name>A0A6P5KHR7_PHACI</name>
<accession>A0A6P5KHR7</accession>
<organism evidence="3 4">
    <name type="scientific">Phascolarctos cinereus</name>
    <name type="common">Koala</name>
    <dbReference type="NCBI Taxonomy" id="38626"/>
    <lineage>
        <taxon>Eukaryota</taxon>
        <taxon>Metazoa</taxon>
        <taxon>Chordata</taxon>
        <taxon>Craniata</taxon>
        <taxon>Vertebrata</taxon>
        <taxon>Euteleostomi</taxon>
        <taxon>Mammalia</taxon>
        <taxon>Metatheria</taxon>
        <taxon>Diprotodontia</taxon>
        <taxon>Phascolarctidae</taxon>
        <taxon>Phascolarctos</taxon>
    </lineage>
</organism>
<dbReference type="GeneID" id="110210513"/>
<feature type="region of interest" description="Disordered" evidence="1">
    <location>
        <begin position="1"/>
        <end position="55"/>
    </location>
</feature>
<gene>
    <name evidence="4" type="primary">LOC110210513</name>
</gene>
<evidence type="ECO:0000256" key="1">
    <source>
        <dbReference type="SAM" id="MobiDB-lite"/>
    </source>
</evidence>